<protein>
    <submittedName>
        <fullName evidence="5">Transcriptional regulator, AraC family</fullName>
    </submittedName>
</protein>
<accession>E8X560</accession>
<sequence length="275" mass="30405">MSSLIVRPMTVRRWRPCAELWPFVEAYGFRAAEFGTSQVYIPLPARRDCFLEFYLQGRYRIVTVTTGTEHWAPRCVLVGPSTQRKEDLKLSGSLQVFSIRFSPVGFRALFGIPASALRDRALEAEHVLGREIVEMHGQLAAVGPAQWESVAEQYLLKRARALGISAESRVAHQAAAAMQRSRGKMAVAKIAAGSAVSTRHLERLFHEQIGVSPKVFGRLLRLDHALELAGSGSNWAEVANSCGYFDQSHLVRDFRAMTGATPLEFAALRAAPPQS</sequence>
<dbReference type="HOGENOM" id="CLU_066193_0_0_0"/>
<feature type="domain" description="HTH araC/xylS-type" evidence="4">
    <location>
        <begin position="168"/>
        <end position="268"/>
    </location>
</feature>
<dbReference type="InterPro" id="IPR009057">
    <property type="entry name" value="Homeodomain-like_sf"/>
</dbReference>
<dbReference type="OrthoDB" id="323290at2"/>
<dbReference type="SMART" id="SM00342">
    <property type="entry name" value="HTH_ARAC"/>
    <property type="match status" value="1"/>
</dbReference>
<evidence type="ECO:0000256" key="2">
    <source>
        <dbReference type="ARBA" id="ARBA00023125"/>
    </source>
</evidence>
<dbReference type="eggNOG" id="COG2207">
    <property type="taxonomic scope" value="Bacteria"/>
</dbReference>
<evidence type="ECO:0000256" key="3">
    <source>
        <dbReference type="ARBA" id="ARBA00023163"/>
    </source>
</evidence>
<dbReference type="SUPFAM" id="SSF46689">
    <property type="entry name" value="Homeodomain-like"/>
    <property type="match status" value="1"/>
</dbReference>
<dbReference type="GO" id="GO:0003700">
    <property type="term" value="F:DNA-binding transcription factor activity"/>
    <property type="evidence" value="ECO:0007669"/>
    <property type="project" value="InterPro"/>
</dbReference>
<dbReference type="EMBL" id="CP002480">
    <property type="protein sequence ID" value="ADW68324.1"/>
    <property type="molecule type" value="Genomic_DNA"/>
</dbReference>
<gene>
    <name evidence="5" type="ordered locus">AciX9_1262</name>
</gene>
<keyword evidence="6" id="KW-1185">Reference proteome</keyword>
<dbReference type="InterPro" id="IPR018060">
    <property type="entry name" value="HTH_AraC"/>
</dbReference>
<organism evidence="6">
    <name type="scientific">Granulicella tundricola (strain ATCC BAA-1859 / DSM 23138 / MP5ACTX9)</name>
    <dbReference type="NCBI Taxonomy" id="1198114"/>
    <lineage>
        <taxon>Bacteria</taxon>
        <taxon>Pseudomonadati</taxon>
        <taxon>Acidobacteriota</taxon>
        <taxon>Terriglobia</taxon>
        <taxon>Terriglobales</taxon>
        <taxon>Acidobacteriaceae</taxon>
        <taxon>Granulicella</taxon>
    </lineage>
</organism>
<evidence type="ECO:0000259" key="4">
    <source>
        <dbReference type="PROSITE" id="PS01124"/>
    </source>
</evidence>
<proteinExistence type="predicted"/>
<reference evidence="6" key="1">
    <citation type="submission" date="2011-01" db="EMBL/GenBank/DDBJ databases">
        <title>Complete sequence of chromosome of Acidobacterium sp. MP5ACTX9.</title>
        <authorList>
            <consortium name="US DOE Joint Genome Institute"/>
            <person name="Lucas S."/>
            <person name="Copeland A."/>
            <person name="Lapidus A."/>
            <person name="Cheng J.-F."/>
            <person name="Goodwin L."/>
            <person name="Pitluck S."/>
            <person name="Teshima H."/>
            <person name="Detter J.C."/>
            <person name="Han C."/>
            <person name="Tapia R."/>
            <person name="Land M."/>
            <person name="Hauser L."/>
            <person name="Kyrpides N."/>
            <person name="Ivanova N."/>
            <person name="Ovchinnikova G."/>
            <person name="Pagani I."/>
            <person name="Rawat S.R."/>
            <person name="Mannisto M."/>
            <person name="Haggblom M.M."/>
            <person name="Woyke T."/>
        </authorList>
    </citation>
    <scope>NUCLEOTIDE SEQUENCE [LARGE SCALE GENOMIC DNA]</scope>
    <source>
        <strain evidence="6">MP5ACTX9</strain>
    </source>
</reference>
<dbReference type="PaxDb" id="1198114-AciX9_1262"/>
<dbReference type="Proteomes" id="UP000000343">
    <property type="component" value="Chromosome"/>
</dbReference>
<dbReference type="PROSITE" id="PS01124">
    <property type="entry name" value="HTH_ARAC_FAMILY_2"/>
    <property type="match status" value="1"/>
</dbReference>
<evidence type="ECO:0000313" key="6">
    <source>
        <dbReference type="Proteomes" id="UP000000343"/>
    </source>
</evidence>
<dbReference type="Pfam" id="PF20240">
    <property type="entry name" value="DUF6597"/>
    <property type="match status" value="1"/>
</dbReference>
<dbReference type="KEGG" id="acm:AciX9_1262"/>
<dbReference type="PANTHER" id="PTHR46796">
    <property type="entry name" value="HTH-TYPE TRANSCRIPTIONAL ACTIVATOR RHAS-RELATED"/>
    <property type="match status" value="1"/>
</dbReference>
<evidence type="ECO:0000256" key="1">
    <source>
        <dbReference type="ARBA" id="ARBA00023015"/>
    </source>
</evidence>
<dbReference type="STRING" id="1198114.AciX9_1262"/>
<dbReference type="GO" id="GO:0043565">
    <property type="term" value="F:sequence-specific DNA binding"/>
    <property type="evidence" value="ECO:0007669"/>
    <property type="project" value="InterPro"/>
</dbReference>
<dbReference type="InterPro" id="IPR046532">
    <property type="entry name" value="DUF6597"/>
</dbReference>
<name>E8X560_GRATM</name>
<dbReference type="AlphaFoldDB" id="E8X560"/>
<dbReference type="Gene3D" id="1.10.10.60">
    <property type="entry name" value="Homeodomain-like"/>
    <property type="match status" value="1"/>
</dbReference>
<keyword evidence="3" id="KW-0804">Transcription</keyword>
<evidence type="ECO:0000313" key="5">
    <source>
        <dbReference type="EMBL" id="ADW68324.1"/>
    </source>
</evidence>
<dbReference type="Pfam" id="PF12833">
    <property type="entry name" value="HTH_18"/>
    <property type="match status" value="1"/>
</dbReference>
<dbReference type="InterPro" id="IPR050204">
    <property type="entry name" value="AraC_XylS_family_regulators"/>
</dbReference>
<keyword evidence="1" id="KW-0805">Transcription regulation</keyword>
<dbReference type="RefSeq" id="WP_013579647.1">
    <property type="nucleotide sequence ID" value="NC_015064.1"/>
</dbReference>
<keyword evidence="2" id="KW-0238">DNA-binding</keyword>
<dbReference type="PANTHER" id="PTHR46796:SF15">
    <property type="entry name" value="BLL1074 PROTEIN"/>
    <property type="match status" value="1"/>
</dbReference>